<keyword evidence="2" id="KW-0442">Lipid degradation</keyword>
<keyword evidence="3" id="KW-0812">Transmembrane</keyword>
<evidence type="ECO:0000313" key="5">
    <source>
        <dbReference type="EMBL" id="SGZ38911.1"/>
    </source>
</evidence>
<dbReference type="GO" id="GO:0004622">
    <property type="term" value="F:phosphatidylcholine lysophospholipase activity"/>
    <property type="evidence" value="ECO:0007669"/>
    <property type="project" value="TreeGrafter"/>
</dbReference>
<dbReference type="GO" id="GO:0005811">
    <property type="term" value="C:lipid droplet"/>
    <property type="evidence" value="ECO:0007669"/>
    <property type="project" value="TreeGrafter"/>
</dbReference>
<dbReference type="GO" id="GO:0047372">
    <property type="term" value="F:monoacylglycerol lipase activity"/>
    <property type="evidence" value="ECO:0007669"/>
    <property type="project" value="TreeGrafter"/>
</dbReference>
<sequence>MVNNIHLIVLVHGLWGCDKDMDYMNTSLLNCKENNINLAQISELEENEKDKQYNLIYTSNNNSKFKTYDGIEICGKRLQLEIYGVINKIYQSNDNVQINKFSIIAYSLGGLISRYCLGLLYNDKFFSSEWVGHLSEQPLEFVNFITFVSPHVGVISPYSKVAKLVGHSGVQLYLKDKDKIIYQMSLPNSSFIKGLKNFKHLKLYSNCINDLKTNFFTTGISHVDPFKIFYENNNINDIKWVKFIDGYDNVIIDYESSHLTIESKDTDEFENEEKFSVINEEIAKEIDVDVELPAPNKNNKFAQLMVAYYDKVASILFLVMFVLFRTPYEIVLSYIRRQKLVKKYKTDFKLINHIKTNMEIKPDISISSDSSDSEEEVNPLMIAATESNNKIIAESFNTDSKSPLSLAKRTFKSLIDIDNKPSYYLRELIDLGYEELFHLKQTFFDIEIVNPSDFELQHRIISNLNKNKLKWERYPCLIKESKFTHAAIIVRYDKPKENFNEGTFVIKHLIDHLSF</sequence>
<dbReference type="SUPFAM" id="SSF53474">
    <property type="entry name" value="alpha/beta-Hydrolases"/>
    <property type="match status" value="1"/>
</dbReference>
<dbReference type="Proteomes" id="UP000183365">
    <property type="component" value="Unassembled WGS sequence"/>
</dbReference>
<dbReference type="PANTHER" id="PTHR12482">
    <property type="entry name" value="LIPASE ROG1-RELATED-RELATED"/>
    <property type="match status" value="1"/>
</dbReference>
<dbReference type="AlphaFoldDB" id="A0A1L0CVT5"/>
<evidence type="ECO:0000256" key="1">
    <source>
        <dbReference type="ARBA" id="ARBA00007920"/>
    </source>
</evidence>
<dbReference type="Pfam" id="PF05057">
    <property type="entry name" value="DUF676"/>
    <property type="match status" value="1"/>
</dbReference>
<dbReference type="Gene3D" id="3.40.50.1820">
    <property type="entry name" value="alpha/beta hydrolase"/>
    <property type="match status" value="1"/>
</dbReference>
<dbReference type="VEuPathDB" id="FungiDB:HGUI_01111"/>
<keyword evidence="2" id="KW-0443">Lipid metabolism</keyword>
<dbReference type="InterPro" id="IPR007751">
    <property type="entry name" value="DUF676_lipase-like"/>
</dbReference>
<keyword evidence="6" id="KW-1185">Reference proteome</keyword>
<feature type="domain" description="DUF676" evidence="4">
    <location>
        <begin position="3"/>
        <end position="217"/>
    </location>
</feature>
<comment type="similarity">
    <text evidence="1">Belongs to the putative lipase ROG1 family.</text>
</comment>
<evidence type="ECO:0000256" key="2">
    <source>
        <dbReference type="ARBA" id="ARBA00022963"/>
    </source>
</evidence>
<feature type="transmembrane region" description="Helical" evidence="3">
    <location>
        <begin position="312"/>
        <end position="335"/>
    </location>
</feature>
<dbReference type="InterPro" id="IPR029058">
    <property type="entry name" value="AB_hydrolase_fold"/>
</dbReference>
<reference evidence="6" key="1">
    <citation type="submission" date="2016-11" db="EMBL/GenBank/DDBJ databases">
        <authorList>
            <person name="Guldener U."/>
        </authorList>
    </citation>
    <scope>NUCLEOTIDE SEQUENCE [LARGE SCALE GENOMIC DNA]</scope>
</reference>
<dbReference type="EMBL" id="FQNF01000014">
    <property type="protein sequence ID" value="SGZ38911.1"/>
    <property type="molecule type" value="Genomic_DNA"/>
</dbReference>
<protein>
    <recommendedName>
        <fullName evidence="4">DUF676 domain-containing protein</fullName>
    </recommendedName>
</protein>
<evidence type="ECO:0000256" key="3">
    <source>
        <dbReference type="SAM" id="Phobius"/>
    </source>
</evidence>
<dbReference type="PANTHER" id="PTHR12482:SF65">
    <property type="entry name" value="ESTERASE, PUTATIVE (AFU_ORTHOLOGUE AFUA_3G12320)-RELATED"/>
    <property type="match status" value="1"/>
</dbReference>
<keyword evidence="3" id="KW-0472">Membrane</keyword>
<keyword evidence="3" id="KW-1133">Transmembrane helix</keyword>
<evidence type="ECO:0000259" key="4">
    <source>
        <dbReference type="Pfam" id="PF05057"/>
    </source>
</evidence>
<dbReference type="GO" id="GO:0016042">
    <property type="term" value="P:lipid catabolic process"/>
    <property type="evidence" value="ECO:0007669"/>
    <property type="project" value="UniProtKB-KW"/>
</dbReference>
<accession>A0A1L0CVT5</accession>
<dbReference type="OrthoDB" id="273452at2759"/>
<gene>
    <name evidence="5" type="ORF">HGUI_01111</name>
</gene>
<dbReference type="InterPro" id="IPR044294">
    <property type="entry name" value="Lipase-like"/>
</dbReference>
<proteinExistence type="inferred from homology"/>
<name>A0A1L0CVT5_9ASCO</name>
<organism evidence="5 6">
    <name type="scientific">Hanseniaspora guilliermondii</name>
    <dbReference type="NCBI Taxonomy" id="56406"/>
    <lineage>
        <taxon>Eukaryota</taxon>
        <taxon>Fungi</taxon>
        <taxon>Dikarya</taxon>
        <taxon>Ascomycota</taxon>
        <taxon>Saccharomycotina</taxon>
        <taxon>Saccharomycetes</taxon>
        <taxon>Saccharomycodales</taxon>
        <taxon>Saccharomycodaceae</taxon>
        <taxon>Hanseniaspora</taxon>
    </lineage>
</organism>
<evidence type="ECO:0000313" key="6">
    <source>
        <dbReference type="Proteomes" id="UP000183365"/>
    </source>
</evidence>